<dbReference type="Proteomes" id="UP001371218">
    <property type="component" value="Unassembled WGS sequence"/>
</dbReference>
<dbReference type="Gene3D" id="3.40.50.10390">
    <property type="entry name" value="Gingipain r, domain 1"/>
    <property type="match status" value="1"/>
</dbReference>
<dbReference type="InterPro" id="IPR029031">
    <property type="entry name" value="Gingipain_N_sf"/>
</dbReference>
<comment type="caution">
    <text evidence="1">The sequence shown here is derived from an EMBL/GenBank/DDBJ whole genome shotgun (WGS) entry which is preliminary data.</text>
</comment>
<reference evidence="1 2" key="1">
    <citation type="submission" date="2024-04" db="EMBL/GenBank/DDBJ databases">
        <title>Novel species of the genus Ideonella isolated from streams.</title>
        <authorList>
            <person name="Lu H."/>
        </authorList>
    </citation>
    <scope>NUCLEOTIDE SEQUENCE [LARGE SCALE GENOMIC DNA]</scope>
    <source>
        <strain evidence="1 2">DXS29W</strain>
    </source>
</reference>
<sequence>MTLNRAEGDLMAIDKVVVALKSALRAKYGHAGLGHIDKALRALISADRRRGLSTVVIHLDEADDMASYGGPAPEQPTPRDVKKAIDRIATTAKPHYLLLLGGPDVMPMVPITNPAYSGPEGDSDRHVPSDLPYACDAPYSTNPNRFLGPTRVVGRLPDLMGARKPTLLTQLINAAARAQPRPRSEYQSSFALSTAAWAKSTELSLTNTFGHARNLHTCPGKGPRWTDRQIAPRVHFINCHGGDSVPEYYGQPVDQDEFPIAHHAKHLRGRVSAGTIVAAECCYGAQLYDPADAGGEQGIALTYLEDGAAAVLGSTTIAYGPSEGNGSADLICQFFIQNVLNGSSIGRAALEARQKFAGARTHLDPYDLKTLMQFYLLGDPSAQPVSMSAHALTRGKAFKKAFADVQDRTVRNLRRERLEREGQYLGKALPALKPTKHRPSDKVAATLQAMTQETGLNGPLSQLSFEIVPSGRRPGPAAARRVHVVKGRRQVQVNGATMTRVVALVATEEDGELIHVRRLHSR</sequence>
<accession>A0ABU9BRI4</accession>
<proteinExistence type="predicted"/>
<dbReference type="EMBL" id="JBBUTG010000005">
    <property type="protein sequence ID" value="MEK8031487.1"/>
    <property type="molecule type" value="Genomic_DNA"/>
</dbReference>
<organism evidence="1 2">
    <name type="scientific">Ideonella lacteola</name>
    <dbReference type="NCBI Taxonomy" id="2984193"/>
    <lineage>
        <taxon>Bacteria</taxon>
        <taxon>Pseudomonadati</taxon>
        <taxon>Pseudomonadota</taxon>
        <taxon>Betaproteobacteria</taxon>
        <taxon>Burkholderiales</taxon>
        <taxon>Sphaerotilaceae</taxon>
        <taxon>Ideonella</taxon>
    </lineage>
</organism>
<gene>
    <name evidence="1" type="ORF">AACH06_11720</name>
</gene>
<dbReference type="RefSeq" id="WP_341425864.1">
    <property type="nucleotide sequence ID" value="NZ_JBBUTG010000005.1"/>
</dbReference>
<evidence type="ECO:0000313" key="1">
    <source>
        <dbReference type="EMBL" id="MEK8031487.1"/>
    </source>
</evidence>
<keyword evidence="2" id="KW-1185">Reference proteome</keyword>
<protein>
    <recommendedName>
        <fullName evidence="3">Gingipain domain-containing protein</fullName>
    </recommendedName>
</protein>
<evidence type="ECO:0000313" key="2">
    <source>
        <dbReference type="Proteomes" id="UP001371218"/>
    </source>
</evidence>
<evidence type="ECO:0008006" key="3">
    <source>
        <dbReference type="Google" id="ProtNLM"/>
    </source>
</evidence>
<name>A0ABU9BRI4_9BURK</name>
<dbReference type="Gene3D" id="3.40.50.1460">
    <property type="match status" value="1"/>
</dbReference>